<dbReference type="AlphaFoldDB" id="A0A0L9UNM9"/>
<evidence type="ECO:0000259" key="1">
    <source>
        <dbReference type="PROSITE" id="PS52045"/>
    </source>
</evidence>
<dbReference type="Proteomes" id="UP000053144">
    <property type="component" value="Chromosome 5"/>
</dbReference>
<evidence type="ECO:0000313" key="2">
    <source>
        <dbReference type="EMBL" id="KOM44182.1"/>
    </source>
</evidence>
<dbReference type="PANTHER" id="PTHR31589:SF223">
    <property type="entry name" value="PROTEIN, PUTATIVE (DUF239)-RELATED"/>
    <property type="match status" value="1"/>
</dbReference>
<evidence type="ECO:0000313" key="3">
    <source>
        <dbReference type="Proteomes" id="UP000053144"/>
    </source>
</evidence>
<dbReference type="OMA" id="ISHIWVE"/>
<dbReference type="Gramene" id="KOM44182">
    <property type="protein sequence ID" value="KOM44182"/>
    <property type="gene ID" value="LR48_Vigan05g178700"/>
</dbReference>
<dbReference type="InterPro" id="IPR004314">
    <property type="entry name" value="Neprosin"/>
</dbReference>
<dbReference type="Pfam" id="PF03080">
    <property type="entry name" value="Neprosin"/>
    <property type="match status" value="1"/>
</dbReference>
<dbReference type="InterPro" id="IPR025521">
    <property type="entry name" value="Neprosin_propep"/>
</dbReference>
<feature type="domain" description="Neprosin PEP catalytic" evidence="1">
    <location>
        <begin position="26"/>
        <end position="260"/>
    </location>
</feature>
<reference evidence="3" key="1">
    <citation type="journal article" date="2015" name="Proc. Natl. Acad. Sci. U.S.A.">
        <title>Genome sequencing of adzuki bean (Vigna angularis) provides insight into high starch and low fat accumulation and domestication.</title>
        <authorList>
            <person name="Yang K."/>
            <person name="Tian Z."/>
            <person name="Chen C."/>
            <person name="Luo L."/>
            <person name="Zhao B."/>
            <person name="Wang Z."/>
            <person name="Yu L."/>
            <person name="Li Y."/>
            <person name="Sun Y."/>
            <person name="Li W."/>
            <person name="Chen Y."/>
            <person name="Li Y."/>
            <person name="Zhang Y."/>
            <person name="Ai D."/>
            <person name="Zhao J."/>
            <person name="Shang C."/>
            <person name="Ma Y."/>
            <person name="Wu B."/>
            <person name="Wang M."/>
            <person name="Gao L."/>
            <person name="Sun D."/>
            <person name="Zhang P."/>
            <person name="Guo F."/>
            <person name="Wang W."/>
            <person name="Li Y."/>
            <person name="Wang J."/>
            <person name="Varshney R.K."/>
            <person name="Wang J."/>
            <person name="Ling H.Q."/>
            <person name="Wan P."/>
        </authorList>
    </citation>
    <scope>NUCLEOTIDE SEQUENCE</scope>
    <source>
        <strain evidence="3">cv. Jingnong 6</strain>
    </source>
</reference>
<sequence>MLMTEFGDIVDCIDIYKQPAFDHILLKNHKLQVAEISIPKNYAPLYKVSGINSLYNPRVIGKGESSISHIWVENGPLESTNKIAAGWHSDNFKKTGCYNVHCRGFVQIDKKNFLGGYFPKVGTYGGPTYEVLISITQDPKTKNWWISAGNVNIGYYPAALFSNLGSASIVGWGGRTQAKVGSPSPPMGSGHFPDGNKDHACYFRSPMVQDASREIYRPESIMTRPFSDNTKCYDVYYYKDHGGVYDEGLIQFGGPGTNCGT</sequence>
<dbReference type="PANTHER" id="PTHR31589">
    <property type="entry name" value="PROTEIN, PUTATIVE (DUF239)-RELATED-RELATED"/>
    <property type="match status" value="1"/>
</dbReference>
<name>A0A0L9UNM9_PHAAN</name>
<accession>A0A0L9UNM9</accession>
<gene>
    <name evidence="2" type="ORF">LR48_Vigan05g178700</name>
</gene>
<dbReference type="InterPro" id="IPR053168">
    <property type="entry name" value="Glutamic_endopeptidase"/>
</dbReference>
<dbReference type="STRING" id="3914.A0A0L9UNM9"/>
<dbReference type="PROSITE" id="PS52045">
    <property type="entry name" value="NEPROSIN_PEP_CD"/>
    <property type="match status" value="1"/>
</dbReference>
<organism evidence="2 3">
    <name type="scientific">Phaseolus angularis</name>
    <name type="common">Azuki bean</name>
    <name type="synonym">Vigna angularis</name>
    <dbReference type="NCBI Taxonomy" id="3914"/>
    <lineage>
        <taxon>Eukaryota</taxon>
        <taxon>Viridiplantae</taxon>
        <taxon>Streptophyta</taxon>
        <taxon>Embryophyta</taxon>
        <taxon>Tracheophyta</taxon>
        <taxon>Spermatophyta</taxon>
        <taxon>Magnoliopsida</taxon>
        <taxon>eudicotyledons</taxon>
        <taxon>Gunneridae</taxon>
        <taxon>Pentapetalae</taxon>
        <taxon>rosids</taxon>
        <taxon>fabids</taxon>
        <taxon>Fabales</taxon>
        <taxon>Fabaceae</taxon>
        <taxon>Papilionoideae</taxon>
        <taxon>50 kb inversion clade</taxon>
        <taxon>NPAAA clade</taxon>
        <taxon>indigoferoid/millettioid clade</taxon>
        <taxon>Phaseoleae</taxon>
        <taxon>Vigna</taxon>
    </lineage>
</organism>
<dbReference type="EMBL" id="CM003375">
    <property type="protein sequence ID" value="KOM44182.1"/>
    <property type="molecule type" value="Genomic_DNA"/>
</dbReference>
<dbReference type="Pfam" id="PF14365">
    <property type="entry name" value="Neprosin_AP"/>
    <property type="match status" value="1"/>
</dbReference>
<protein>
    <recommendedName>
        <fullName evidence="1">Neprosin PEP catalytic domain-containing protein</fullName>
    </recommendedName>
</protein>
<proteinExistence type="predicted"/>